<sequence>MNWSYIVQIFLTSAVFASSNFLSSVFSPFASVSPLASSVFDKLGLKSIFGGKIDPEQDPVVQSSIEEAAKKIILTNIADKTALSSAKTAAMASAIDASKAPDMSAMSNSATRNSASKFFKSSSSSAYRTSASRESSYSKSVSKYSPKL</sequence>
<evidence type="ECO:0008006" key="5">
    <source>
        <dbReference type="Google" id="ProtNLM"/>
    </source>
</evidence>
<dbReference type="InParanoid" id="J9D2I4"/>
<dbReference type="AlphaFoldDB" id="J9D2I4"/>
<evidence type="ECO:0000313" key="3">
    <source>
        <dbReference type="EMBL" id="EJW01789.1"/>
    </source>
</evidence>
<keyword evidence="2" id="KW-0732">Signal</keyword>
<feature type="compositionally biased region" description="Low complexity" evidence="1">
    <location>
        <begin position="114"/>
        <end position="148"/>
    </location>
</feature>
<feature type="signal peptide" evidence="2">
    <location>
        <begin position="1"/>
        <end position="17"/>
    </location>
</feature>
<accession>J9D2I4</accession>
<name>J9D2I4_EDHAE</name>
<keyword evidence="4" id="KW-1185">Reference proteome</keyword>
<dbReference type="VEuPathDB" id="MicrosporidiaDB:EDEG_00380"/>
<evidence type="ECO:0000256" key="2">
    <source>
        <dbReference type="SAM" id="SignalP"/>
    </source>
</evidence>
<proteinExistence type="predicted"/>
<feature type="region of interest" description="Disordered" evidence="1">
    <location>
        <begin position="100"/>
        <end position="148"/>
    </location>
</feature>
<evidence type="ECO:0000256" key="1">
    <source>
        <dbReference type="SAM" id="MobiDB-lite"/>
    </source>
</evidence>
<reference evidence="3 4" key="1">
    <citation type="submission" date="2011-08" db="EMBL/GenBank/DDBJ databases">
        <authorList>
            <person name="Liu Z.J."/>
            <person name="Shi F.L."/>
            <person name="Lu J.Q."/>
            <person name="Li M."/>
            <person name="Wang Z.L."/>
        </authorList>
    </citation>
    <scope>NUCLEOTIDE SEQUENCE [LARGE SCALE GENOMIC DNA]</scope>
    <source>
        <strain evidence="3 4">USNM 41457</strain>
    </source>
</reference>
<reference evidence="4" key="2">
    <citation type="submission" date="2015-07" db="EMBL/GenBank/DDBJ databases">
        <title>Contrasting host-pathogen interactions and genome evolution in two generalist and specialist microsporidian pathogens of mosquitoes.</title>
        <authorList>
            <consortium name="The Broad Institute Genomics Platform"/>
            <consortium name="The Broad Institute Genome Sequencing Center for Infectious Disease"/>
            <person name="Cuomo C.A."/>
            <person name="Sanscrainte N.D."/>
            <person name="Goldberg J.M."/>
            <person name="Heiman D."/>
            <person name="Young S."/>
            <person name="Zeng Q."/>
            <person name="Becnel J.J."/>
            <person name="Birren B.W."/>
        </authorList>
    </citation>
    <scope>NUCLEOTIDE SEQUENCE [LARGE SCALE GENOMIC DNA]</scope>
    <source>
        <strain evidence="4">USNM 41457</strain>
    </source>
</reference>
<dbReference type="Proteomes" id="UP000003163">
    <property type="component" value="Unassembled WGS sequence"/>
</dbReference>
<feature type="chain" id="PRO_5003822912" description="SMP domain-containing protein" evidence="2">
    <location>
        <begin position="18"/>
        <end position="148"/>
    </location>
</feature>
<dbReference type="HOGENOM" id="CLU_1758782_0_0_1"/>
<protein>
    <recommendedName>
        <fullName evidence="5">SMP domain-containing protein</fullName>
    </recommendedName>
</protein>
<gene>
    <name evidence="3" type="ORF">EDEG_00380</name>
</gene>
<comment type="caution">
    <text evidence="3">The sequence shown here is derived from an EMBL/GenBank/DDBJ whole genome shotgun (WGS) entry which is preliminary data.</text>
</comment>
<dbReference type="EMBL" id="AFBI03000004">
    <property type="protein sequence ID" value="EJW01789.1"/>
    <property type="molecule type" value="Genomic_DNA"/>
</dbReference>
<organism evidence="3 4">
    <name type="scientific">Edhazardia aedis (strain USNM 41457)</name>
    <name type="common">Microsporidian parasite</name>
    <dbReference type="NCBI Taxonomy" id="1003232"/>
    <lineage>
        <taxon>Eukaryota</taxon>
        <taxon>Fungi</taxon>
        <taxon>Fungi incertae sedis</taxon>
        <taxon>Microsporidia</taxon>
        <taxon>Edhazardia</taxon>
    </lineage>
</organism>
<evidence type="ECO:0000313" key="4">
    <source>
        <dbReference type="Proteomes" id="UP000003163"/>
    </source>
</evidence>